<gene>
    <name evidence="3" type="ORF">ACFSJD_00720</name>
</gene>
<evidence type="ECO:0000313" key="4">
    <source>
        <dbReference type="Proteomes" id="UP001597114"/>
    </source>
</evidence>
<dbReference type="Pfam" id="PF00501">
    <property type="entry name" value="AMP-binding"/>
    <property type="match status" value="1"/>
</dbReference>
<proteinExistence type="predicted"/>
<dbReference type="InterPro" id="IPR025110">
    <property type="entry name" value="AMP-bd_C"/>
</dbReference>
<evidence type="ECO:0000259" key="2">
    <source>
        <dbReference type="Pfam" id="PF13193"/>
    </source>
</evidence>
<dbReference type="InterPro" id="IPR020845">
    <property type="entry name" value="AMP-binding_CS"/>
</dbReference>
<accession>A0ABW4EK31</accession>
<dbReference type="SUPFAM" id="SSF56801">
    <property type="entry name" value="Acetyl-CoA synthetase-like"/>
    <property type="match status" value="1"/>
</dbReference>
<reference evidence="4" key="1">
    <citation type="journal article" date="2019" name="Int. J. Syst. Evol. Microbiol.">
        <title>The Global Catalogue of Microorganisms (GCM) 10K type strain sequencing project: providing services to taxonomists for standard genome sequencing and annotation.</title>
        <authorList>
            <consortium name="The Broad Institute Genomics Platform"/>
            <consortium name="The Broad Institute Genome Sequencing Center for Infectious Disease"/>
            <person name="Wu L."/>
            <person name="Ma J."/>
        </authorList>
    </citation>
    <scope>NUCLEOTIDE SEQUENCE [LARGE SCALE GENOMIC DNA]</scope>
    <source>
        <strain evidence="4">CCM 7043</strain>
    </source>
</reference>
<dbReference type="RefSeq" id="WP_344724730.1">
    <property type="nucleotide sequence ID" value="NZ_BAAAUS010000027.1"/>
</dbReference>
<comment type="caution">
    <text evidence="3">The sequence shown here is derived from an EMBL/GenBank/DDBJ whole genome shotgun (WGS) entry which is preliminary data.</text>
</comment>
<feature type="domain" description="AMP-binding enzyme C-terminal" evidence="2">
    <location>
        <begin position="460"/>
        <end position="535"/>
    </location>
</feature>
<feature type="domain" description="AMP-dependent synthetase/ligase" evidence="1">
    <location>
        <begin position="37"/>
        <end position="402"/>
    </location>
</feature>
<evidence type="ECO:0000259" key="1">
    <source>
        <dbReference type="Pfam" id="PF00501"/>
    </source>
</evidence>
<dbReference type="Gene3D" id="3.40.50.12780">
    <property type="entry name" value="N-terminal domain of ligase-like"/>
    <property type="match status" value="1"/>
</dbReference>
<dbReference type="Proteomes" id="UP001597114">
    <property type="component" value="Unassembled WGS sequence"/>
</dbReference>
<dbReference type="PROSITE" id="PS00455">
    <property type="entry name" value="AMP_BINDING"/>
    <property type="match status" value="1"/>
</dbReference>
<name>A0ABW4EK31_9PSEU</name>
<dbReference type="InterPro" id="IPR050237">
    <property type="entry name" value="ATP-dep_AMP-bd_enzyme"/>
</dbReference>
<keyword evidence="4" id="KW-1185">Reference proteome</keyword>
<organism evidence="3 4">
    <name type="scientific">Pseudonocardia yunnanensis</name>
    <dbReference type="NCBI Taxonomy" id="58107"/>
    <lineage>
        <taxon>Bacteria</taxon>
        <taxon>Bacillati</taxon>
        <taxon>Actinomycetota</taxon>
        <taxon>Actinomycetes</taxon>
        <taxon>Pseudonocardiales</taxon>
        <taxon>Pseudonocardiaceae</taxon>
        <taxon>Pseudonocardia</taxon>
    </lineage>
</organism>
<dbReference type="Gene3D" id="3.30.300.30">
    <property type="match status" value="1"/>
</dbReference>
<evidence type="ECO:0000313" key="3">
    <source>
        <dbReference type="EMBL" id="MFD1515986.1"/>
    </source>
</evidence>
<sequence length="554" mass="60230">MSVSMYSVRPPHAMAKQYRAGGYWRDCGPLDDLRLWRDRTPDAIAIRAYRSGEAPRPISYGEFAHHVERFAGALYELGVRPGQAVALQLPNWWQTSALILAVARVGAVLVAVPTNIRSRELERVLVGSGVSVCLTVDRWEGFDHAAALREMAPRLPQLRHRVVLGSPAAGEIDFARFFEETPWEQCHPVALNDVQEDPDRIIAVYFTSGTSGEPKGILHTWNTVHSTMSTWVGGEECGPPDTLFVPNTLVHLFGAMMGLFVPLLAGASSVVLDVWSGPTGLALLAESGTTQFISTPPYFFDLVAAAGEKAQHLPDLRILAASGTTIPKQLVTDALHVLGVPLRSQFGMTEIGLGTWTRADDPPDWAMYSDGRPGPGTEIDLRSDTEITGTEPGRLFIRGPGVCLATVGRDSGTLTVIAERDDGWYDTGDLAVPDGRGGIRLAGRAVDRIGGGFMIPVTDVEFLLQSHPGVADIALVGYPDDKGGELACAVIRPATTPPVDLEDLRKYLSDQGMTDFYLPSRLELLPDLPRNTLGKVRKELLRRWLRGEADLTDA</sequence>
<dbReference type="InterPro" id="IPR045851">
    <property type="entry name" value="AMP-bd_C_sf"/>
</dbReference>
<dbReference type="PANTHER" id="PTHR43767">
    <property type="entry name" value="LONG-CHAIN-FATTY-ACID--COA LIGASE"/>
    <property type="match status" value="1"/>
</dbReference>
<dbReference type="Pfam" id="PF13193">
    <property type="entry name" value="AMP-binding_C"/>
    <property type="match status" value="1"/>
</dbReference>
<dbReference type="InterPro" id="IPR000873">
    <property type="entry name" value="AMP-dep_synth/lig_dom"/>
</dbReference>
<protein>
    <submittedName>
        <fullName evidence="3">AMP-binding protein</fullName>
    </submittedName>
</protein>
<dbReference type="PANTHER" id="PTHR43767:SF1">
    <property type="entry name" value="NONRIBOSOMAL PEPTIDE SYNTHASE PES1 (EUROFUNG)-RELATED"/>
    <property type="match status" value="1"/>
</dbReference>
<dbReference type="EMBL" id="JBHUCO010000001">
    <property type="protein sequence ID" value="MFD1515986.1"/>
    <property type="molecule type" value="Genomic_DNA"/>
</dbReference>
<dbReference type="InterPro" id="IPR042099">
    <property type="entry name" value="ANL_N_sf"/>
</dbReference>